<keyword evidence="9 12" id="KW-1133">Transmembrane helix</keyword>
<evidence type="ECO:0000256" key="10">
    <source>
        <dbReference type="ARBA" id="ARBA00023136"/>
    </source>
</evidence>
<dbReference type="Proteomes" id="UP000516360">
    <property type="component" value="Chromosome"/>
</dbReference>
<evidence type="ECO:0000259" key="13">
    <source>
        <dbReference type="PROSITE" id="PS50109"/>
    </source>
</evidence>
<evidence type="ECO:0000259" key="14">
    <source>
        <dbReference type="PROSITE" id="PS50885"/>
    </source>
</evidence>
<dbReference type="InterPro" id="IPR029151">
    <property type="entry name" value="Sensor-like_sf"/>
</dbReference>
<evidence type="ECO:0000256" key="11">
    <source>
        <dbReference type="SAM" id="Coils"/>
    </source>
</evidence>
<keyword evidence="8 15" id="KW-0418">Kinase</keyword>
<dbReference type="CDD" id="cd00082">
    <property type="entry name" value="HisKA"/>
    <property type="match status" value="1"/>
</dbReference>
<dbReference type="InterPro" id="IPR036890">
    <property type="entry name" value="HATPase_C_sf"/>
</dbReference>
<dbReference type="AlphaFoldDB" id="A0A7G1H1T4"/>
<dbReference type="Gene3D" id="3.30.565.10">
    <property type="entry name" value="Histidine kinase-like ATPase, C-terminal domain"/>
    <property type="match status" value="1"/>
</dbReference>
<name>A0A7G1H1T4_9BACT</name>
<dbReference type="GO" id="GO:0005886">
    <property type="term" value="C:plasma membrane"/>
    <property type="evidence" value="ECO:0007669"/>
    <property type="project" value="UniProtKB-SubCell"/>
</dbReference>
<dbReference type="PANTHER" id="PTHR43065">
    <property type="entry name" value="SENSOR HISTIDINE KINASE"/>
    <property type="match status" value="1"/>
</dbReference>
<evidence type="ECO:0000313" key="16">
    <source>
        <dbReference type="Proteomes" id="UP000516360"/>
    </source>
</evidence>
<dbReference type="PANTHER" id="PTHR43065:SF22">
    <property type="entry name" value="HISTIDINE KINASE"/>
    <property type="match status" value="1"/>
</dbReference>
<feature type="coiled-coil region" evidence="11">
    <location>
        <begin position="237"/>
        <end position="271"/>
    </location>
</feature>
<dbReference type="EC" id="2.7.13.3" evidence="3"/>
<reference evidence="15 16" key="1">
    <citation type="submission" date="2020-03" db="EMBL/GenBank/DDBJ databases">
        <title>Complete genome sequences of two sulfur-disproportionating bacterial strains T55J and Mzg5.</title>
        <authorList>
            <person name="Umezawa K."/>
            <person name="Kojima H."/>
            <person name="Kato Y."/>
            <person name="Fukui M."/>
        </authorList>
    </citation>
    <scope>NUCLEOTIDE SEQUENCE [LARGE SCALE GENOMIC DNA]</scope>
    <source>
        <strain evidence="15 16">T55J</strain>
    </source>
</reference>
<keyword evidence="10 12" id="KW-0472">Membrane</keyword>
<evidence type="ECO:0000256" key="7">
    <source>
        <dbReference type="ARBA" id="ARBA00022692"/>
    </source>
</evidence>
<evidence type="ECO:0000256" key="5">
    <source>
        <dbReference type="ARBA" id="ARBA00022553"/>
    </source>
</evidence>
<dbReference type="PROSITE" id="PS50885">
    <property type="entry name" value="HAMP"/>
    <property type="match status" value="1"/>
</dbReference>
<dbReference type="Pfam" id="PF02518">
    <property type="entry name" value="HATPase_c"/>
    <property type="match status" value="1"/>
</dbReference>
<evidence type="ECO:0000256" key="3">
    <source>
        <dbReference type="ARBA" id="ARBA00012438"/>
    </source>
</evidence>
<dbReference type="SMART" id="SM00304">
    <property type="entry name" value="HAMP"/>
    <property type="match status" value="1"/>
</dbReference>
<dbReference type="Gene3D" id="6.10.340.10">
    <property type="match status" value="1"/>
</dbReference>
<evidence type="ECO:0000313" key="15">
    <source>
        <dbReference type="EMBL" id="BCB96192.1"/>
    </source>
</evidence>
<dbReference type="Pfam" id="PF17203">
    <property type="entry name" value="sCache_3_2"/>
    <property type="match status" value="1"/>
</dbReference>
<keyword evidence="4" id="KW-1003">Cell membrane</keyword>
<evidence type="ECO:0000256" key="6">
    <source>
        <dbReference type="ARBA" id="ARBA00022679"/>
    </source>
</evidence>
<dbReference type="Pfam" id="PF00512">
    <property type="entry name" value="HisKA"/>
    <property type="match status" value="1"/>
</dbReference>
<proteinExistence type="predicted"/>
<organism evidence="15 16">
    <name type="scientific">Dissulfurispira thermophila</name>
    <dbReference type="NCBI Taxonomy" id="2715679"/>
    <lineage>
        <taxon>Bacteria</taxon>
        <taxon>Pseudomonadati</taxon>
        <taxon>Nitrospirota</taxon>
        <taxon>Thermodesulfovibrionia</taxon>
        <taxon>Thermodesulfovibrionales</taxon>
        <taxon>Dissulfurispiraceae</taxon>
        <taxon>Dissulfurispira</taxon>
    </lineage>
</organism>
<dbReference type="EMBL" id="AP022873">
    <property type="protein sequence ID" value="BCB96192.1"/>
    <property type="molecule type" value="Genomic_DNA"/>
</dbReference>
<feature type="domain" description="HAMP" evidence="14">
    <location>
        <begin position="204"/>
        <end position="256"/>
    </location>
</feature>
<feature type="transmembrane region" description="Helical" evidence="12">
    <location>
        <begin position="17"/>
        <end position="37"/>
    </location>
</feature>
<evidence type="ECO:0000256" key="9">
    <source>
        <dbReference type="ARBA" id="ARBA00022989"/>
    </source>
</evidence>
<evidence type="ECO:0000256" key="2">
    <source>
        <dbReference type="ARBA" id="ARBA00004651"/>
    </source>
</evidence>
<feature type="domain" description="Histidine kinase" evidence="13">
    <location>
        <begin position="280"/>
        <end position="487"/>
    </location>
</feature>
<dbReference type="KEGG" id="dtp:JZK55_11140"/>
<dbReference type="InterPro" id="IPR005467">
    <property type="entry name" value="His_kinase_dom"/>
</dbReference>
<dbReference type="GO" id="GO:0000155">
    <property type="term" value="F:phosphorelay sensor kinase activity"/>
    <property type="evidence" value="ECO:0007669"/>
    <property type="project" value="InterPro"/>
</dbReference>
<dbReference type="RefSeq" id="WP_203473628.1">
    <property type="nucleotide sequence ID" value="NZ_AP022873.1"/>
</dbReference>
<dbReference type="InterPro" id="IPR004358">
    <property type="entry name" value="Sig_transdc_His_kin-like_C"/>
</dbReference>
<comment type="catalytic activity">
    <reaction evidence="1">
        <text>ATP + protein L-histidine = ADP + protein N-phospho-L-histidine.</text>
        <dbReference type="EC" id="2.7.13.3"/>
    </reaction>
</comment>
<evidence type="ECO:0000256" key="4">
    <source>
        <dbReference type="ARBA" id="ARBA00022475"/>
    </source>
</evidence>
<dbReference type="SUPFAM" id="SSF55874">
    <property type="entry name" value="ATPase domain of HSP90 chaperone/DNA topoisomerase II/histidine kinase"/>
    <property type="match status" value="1"/>
</dbReference>
<evidence type="ECO:0000256" key="12">
    <source>
        <dbReference type="SAM" id="Phobius"/>
    </source>
</evidence>
<dbReference type="SUPFAM" id="SSF158472">
    <property type="entry name" value="HAMP domain-like"/>
    <property type="match status" value="1"/>
</dbReference>
<dbReference type="InterPro" id="IPR033463">
    <property type="entry name" value="sCache_3"/>
</dbReference>
<feature type="transmembrane region" description="Helical" evidence="12">
    <location>
        <begin position="184"/>
        <end position="207"/>
    </location>
</feature>
<dbReference type="SUPFAM" id="SSF103190">
    <property type="entry name" value="Sensory domain-like"/>
    <property type="match status" value="1"/>
</dbReference>
<keyword evidence="7 12" id="KW-0812">Transmembrane</keyword>
<comment type="subcellular location">
    <subcellularLocation>
        <location evidence="2">Cell membrane</location>
        <topology evidence="2">Multi-pass membrane protein</topology>
    </subcellularLocation>
</comment>
<dbReference type="SMART" id="SM00387">
    <property type="entry name" value="HATPase_c"/>
    <property type="match status" value="1"/>
</dbReference>
<dbReference type="InterPro" id="IPR036097">
    <property type="entry name" value="HisK_dim/P_sf"/>
</dbReference>
<dbReference type="SMART" id="SM00388">
    <property type="entry name" value="HisKA"/>
    <property type="match status" value="1"/>
</dbReference>
<evidence type="ECO:0000256" key="1">
    <source>
        <dbReference type="ARBA" id="ARBA00000085"/>
    </source>
</evidence>
<protein>
    <recommendedName>
        <fullName evidence="3">histidine kinase</fullName>
        <ecNumber evidence="3">2.7.13.3</ecNumber>
    </recommendedName>
</protein>
<dbReference type="InterPro" id="IPR003594">
    <property type="entry name" value="HATPase_dom"/>
</dbReference>
<keyword evidence="6" id="KW-0808">Transferase</keyword>
<keyword evidence="5" id="KW-0597">Phosphoprotein</keyword>
<dbReference type="PRINTS" id="PR00344">
    <property type="entry name" value="BCTRLSENSOR"/>
</dbReference>
<dbReference type="PROSITE" id="PS50109">
    <property type="entry name" value="HIS_KIN"/>
    <property type="match status" value="1"/>
</dbReference>
<keyword evidence="16" id="KW-1185">Reference proteome</keyword>
<dbReference type="InterPro" id="IPR003661">
    <property type="entry name" value="HisK_dim/P_dom"/>
</dbReference>
<gene>
    <name evidence="15" type="ORF">JZK55_11140</name>
</gene>
<dbReference type="CDD" id="cd06225">
    <property type="entry name" value="HAMP"/>
    <property type="match status" value="1"/>
</dbReference>
<dbReference type="Gene3D" id="1.10.287.130">
    <property type="match status" value="1"/>
</dbReference>
<sequence>MNKIILFWSGLSIRSKFILITTIAIIFLMGIIGYMAVERGKKILYAEVQRQGRLLGETLAIPIINDLIYERLGLVEEGGLLDNYIMEIFNRRDVDLIYIAILDEEGRVISHNNIAEYGKMYSDAATVKALQSDEAVIYSFSSEGHNALDFGIPLSIGKKRWGTLKFAISLQKVEKEITATIKKIVILTLFLIIAGFGIILFLSNHFISPITHLASTMEKTRGDYLDVKVDVKGHDELAVLGERFNDMIARIKQANEELKKTHEKLVQSEKLASVGILASGVAHEINNPLGGIFNCLQMLKLNINNPESREKYISLIKEGLDRIENTVSKLLWMSRKGDHKPININVKDSINGVYTFVGHKLKKSNIQFINGVEDDISIVFDPHDFHQVILNLFINAIHAMKDRGTLTVKGYRNNSKIHIEVIDTGEGIPRENLGKIFDPFFTTKPPGEGTGLGLWLSYDIVRNYNGNISVESEVGKGSKFTLTFPTN</sequence>
<accession>A0A7G1H1T4</accession>
<keyword evidence="11" id="KW-0175">Coiled coil</keyword>
<dbReference type="Pfam" id="PF00672">
    <property type="entry name" value="HAMP"/>
    <property type="match status" value="1"/>
</dbReference>
<evidence type="ECO:0000256" key="8">
    <source>
        <dbReference type="ARBA" id="ARBA00022777"/>
    </source>
</evidence>
<dbReference type="SUPFAM" id="SSF47384">
    <property type="entry name" value="Homodimeric domain of signal transducing histidine kinase"/>
    <property type="match status" value="1"/>
</dbReference>
<dbReference type="InterPro" id="IPR003660">
    <property type="entry name" value="HAMP_dom"/>
</dbReference>